<proteinExistence type="predicted"/>
<evidence type="ECO:0000313" key="1">
    <source>
        <dbReference type="EMBL" id="MBA0310561.1"/>
    </source>
</evidence>
<comment type="caution">
    <text evidence="1">The sequence shown here is derived from an EMBL/GenBank/DDBJ whole genome shotgun (WGS) entry which is preliminary data.</text>
</comment>
<organism evidence="1 2">
    <name type="scientific">Stenotrophomonas maltophilia</name>
    <name type="common">Pseudomonas maltophilia</name>
    <name type="synonym">Xanthomonas maltophilia</name>
    <dbReference type="NCBI Taxonomy" id="40324"/>
    <lineage>
        <taxon>Bacteria</taxon>
        <taxon>Pseudomonadati</taxon>
        <taxon>Pseudomonadota</taxon>
        <taxon>Gammaproteobacteria</taxon>
        <taxon>Lysobacterales</taxon>
        <taxon>Lysobacteraceae</taxon>
        <taxon>Stenotrophomonas</taxon>
        <taxon>Stenotrophomonas maltophilia group</taxon>
    </lineage>
</organism>
<dbReference type="EMBL" id="RAUE01000010">
    <property type="protein sequence ID" value="MBA0310561.1"/>
    <property type="molecule type" value="Genomic_DNA"/>
</dbReference>
<dbReference type="AlphaFoldDB" id="A0A2J0SNE8"/>
<dbReference type="Proteomes" id="UP000822271">
    <property type="component" value="Unassembled WGS sequence"/>
</dbReference>
<protein>
    <submittedName>
        <fullName evidence="1">Uncharacterized protein</fullName>
    </submittedName>
</protein>
<sequence>MNIEEFWNSAYIAALSRLPARDARREADLATELCIEHWRSHRRHWEPAYVTMWKDQDVTKALPNRTPGQPPPDNL</sequence>
<reference evidence="1" key="1">
    <citation type="submission" date="2018-09" db="EMBL/GenBank/DDBJ databases">
        <authorList>
            <person name="Groschel M."/>
            <person name="Kohl T."/>
            <person name="Conchillo-Sole O."/>
            <person name="Mamat U."/>
            <person name="Yero D."/>
            <person name="Niemann S."/>
            <person name="Daura X."/>
            <person name="Gibert I."/>
        </authorList>
    </citation>
    <scope>NUCLEOTIDE SEQUENCE</scope>
    <source>
        <strain evidence="1">OG156</strain>
    </source>
</reference>
<evidence type="ECO:0000313" key="2">
    <source>
        <dbReference type="Proteomes" id="UP000822271"/>
    </source>
</evidence>
<reference evidence="1" key="2">
    <citation type="journal article" date="2020" name="Front. Microbiol.">
        <title>Genetic Variants of the DSF Quorum Sensing System in Stenotrophomonas maltophilia Influence Virulence and Resistance Phenotypes Among Genotypically Diverse Clinical Isolates.</title>
        <authorList>
            <person name="Yero D."/>
            <person name="Huedo P."/>
            <person name="Conchillo-Sole O."/>
            <person name="Martinez-Servat S."/>
            <person name="Mamat U."/>
            <person name="Coves X."/>
            <person name="Llanas F."/>
            <person name="Roca I."/>
            <person name="Vila J."/>
            <person name="Schaible U.E."/>
            <person name="Daura X."/>
            <person name="Gibert I."/>
        </authorList>
    </citation>
    <scope>NUCLEOTIDE SEQUENCE</scope>
    <source>
        <strain evidence="1">OG156</strain>
    </source>
</reference>
<accession>A0A2J0SNE8</accession>
<gene>
    <name evidence="1" type="ORF">D7Y33_05940</name>
</gene>
<name>A0A2J0SNE8_STEMA</name>